<evidence type="ECO:0008006" key="3">
    <source>
        <dbReference type="Google" id="ProtNLM"/>
    </source>
</evidence>
<organism evidence="1 2">
    <name type="scientific">Agathobacter rectalis</name>
    <dbReference type="NCBI Taxonomy" id="39491"/>
    <lineage>
        <taxon>Bacteria</taxon>
        <taxon>Bacillati</taxon>
        <taxon>Bacillota</taxon>
        <taxon>Clostridia</taxon>
        <taxon>Lachnospirales</taxon>
        <taxon>Lachnospiraceae</taxon>
        <taxon>Agathobacter</taxon>
    </lineage>
</organism>
<proteinExistence type="predicted"/>
<reference evidence="1 2" key="1">
    <citation type="submission" date="2015-09" db="EMBL/GenBank/DDBJ databases">
        <authorList>
            <consortium name="Pathogen Informatics"/>
        </authorList>
    </citation>
    <scope>NUCLEOTIDE SEQUENCE [LARGE SCALE GENOMIC DNA]</scope>
    <source>
        <strain evidence="1 2">2789STDY5608860</strain>
    </source>
</reference>
<sequence>MNKKVAKKNYVFYAKRVLGEVLRLEANSTSCTLFYEPKQPENIAKFKRKTK</sequence>
<dbReference type="Proteomes" id="UP000095384">
    <property type="component" value="Unassembled WGS sequence"/>
</dbReference>
<dbReference type="AlphaFoldDB" id="A0A173YD36"/>
<dbReference type="EMBL" id="CYYW01000003">
    <property type="protein sequence ID" value="CUN61543.1"/>
    <property type="molecule type" value="Genomic_DNA"/>
</dbReference>
<name>A0A173YD36_9FIRM</name>
<dbReference type="NCBIfam" id="TIGR04223">
    <property type="entry name" value="quorum_AgrD"/>
    <property type="match status" value="1"/>
</dbReference>
<evidence type="ECO:0000313" key="2">
    <source>
        <dbReference type="Proteomes" id="UP000095384"/>
    </source>
</evidence>
<dbReference type="InterPro" id="IPR009229">
    <property type="entry name" value="AgrD"/>
</dbReference>
<protein>
    <recommendedName>
        <fullName evidence="3">Cyclic lactone autoinducer peptide</fullName>
    </recommendedName>
</protein>
<evidence type="ECO:0000313" key="1">
    <source>
        <dbReference type="EMBL" id="CUN61543.1"/>
    </source>
</evidence>
<accession>A0A173YD36</accession>
<gene>
    <name evidence="1" type="ORF">ERS852417_00662</name>
</gene>